<comment type="caution">
    <text evidence="1">The sequence shown here is derived from an EMBL/GenBank/DDBJ whole genome shotgun (WGS) entry which is preliminary data.</text>
</comment>
<dbReference type="GeneID" id="92793661"/>
<sequence>MKKLLVTKEDIDYMKRVLSNLRYHYEKANFFKKEQKTAAKLLDEEIKGRGISYDSLPSGSRGVSTYENELIITEASYAQMAQNELKKANNILEEEKIEDRLEVLKEKELEIYDDYFVDGMTLEQIAFKFNKKSKQWAAQKIDDIVRKMLEVEL</sequence>
<name>A8RCX0_9FIRM</name>
<dbReference type="RefSeq" id="WP_004800021.1">
    <property type="nucleotide sequence ID" value="NZ_DS483476.1"/>
</dbReference>
<dbReference type="EMBL" id="ABAW02000021">
    <property type="protein sequence ID" value="EDP10926.1"/>
    <property type="molecule type" value="Genomic_DNA"/>
</dbReference>
<dbReference type="HOGENOM" id="CLU_1710519_0_0_9"/>
<dbReference type="AlphaFoldDB" id="A8RCX0"/>
<protein>
    <submittedName>
        <fullName evidence="1">Uncharacterized protein</fullName>
    </submittedName>
</protein>
<reference evidence="1 2" key="2">
    <citation type="submission" date="2007-09" db="EMBL/GenBank/DDBJ databases">
        <authorList>
            <person name="Fulton L."/>
            <person name="Clifton S."/>
            <person name="Fulton B."/>
            <person name="Xu J."/>
            <person name="Minx P."/>
            <person name="Pepin K.H."/>
            <person name="Johnson M."/>
            <person name="Thiruvilangam P."/>
            <person name="Bhonagiri V."/>
            <person name="Nash W.E."/>
            <person name="Mardis E.R."/>
            <person name="Wilson R.K."/>
        </authorList>
    </citation>
    <scope>NUCLEOTIDE SEQUENCE [LARGE SCALE GENOMIC DNA]</scope>
    <source>
        <strain evidence="1 2">DSM 3991</strain>
    </source>
</reference>
<evidence type="ECO:0000313" key="2">
    <source>
        <dbReference type="Proteomes" id="UP000004090"/>
    </source>
</evidence>
<reference evidence="1 2" key="1">
    <citation type="submission" date="2007-09" db="EMBL/GenBank/DDBJ databases">
        <title>Draft genome sequence of Eubacterium dolichum (DSM 3991).</title>
        <authorList>
            <person name="Sudarsanam P."/>
            <person name="Ley R."/>
            <person name="Guruge J."/>
            <person name="Turnbaugh P.J."/>
            <person name="Mahowald M."/>
            <person name="Liep D."/>
            <person name="Gordon J."/>
        </authorList>
    </citation>
    <scope>NUCLEOTIDE SEQUENCE [LARGE SCALE GENOMIC DNA]</scope>
    <source>
        <strain evidence="1 2">DSM 3991</strain>
    </source>
</reference>
<accession>A8RCX0</accession>
<dbReference type="SUPFAM" id="SSF88659">
    <property type="entry name" value="Sigma3 and sigma4 domains of RNA polymerase sigma factors"/>
    <property type="match status" value="1"/>
</dbReference>
<evidence type="ECO:0000313" key="1">
    <source>
        <dbReference type="EMBL" id="EDP10926.1"/>
    </source>
</evidence>
<dbReference type="InterPro" id="IPR013324">
    <property type="entry name" value="RNA_pol_sigma_r3/r4-like"/>
</dbReference>
<gene>
    <name evidence="1" type="ORF">EUBDOL_01525</name>
</gene>
<dbReference type="Proteomes" id="UP000004090">
    <property type="component" value="Unassembled WGS sequence"/>
</dbReference>
<proteinExistence type="predicted"/>
<organism evidence="1 2">
    <name type="scientific">Amedibacillus dolichus DSM 3991</name>
    <dbReference type="NCBI Taxonomy" id="428127"/>
    <lineage>
        <taxon>Bacteria</taxon>
        <taxon>Bacillati</taxon>
        <taxon>Bacillota</taxon>
        <taxon>Erysipelotrichia</taxon>
        <taxon>Erysipelotrichales</taxon>
        <taxon>Erysipelotrichaceae</taxon>
        <taxon>Amedibacillus</taxon>
    </lineage>
</organism>
<dbReference type="STRING" id="428127.EUBDOL_01525"/>